<protein>
    <recommendedName>
        <fullName evidence="4">DUF5667 domain-containing protein</fullName>
    </recommendedName>
</protein>
<evidence type="ECO:0000313" key="2">
    <source>
        <dbReference type="EMBL" id="OGG37503.1"/>
    </source>
</evidence>
<dbReference type="AlphaFoldDB" id="A0A1F6BKX9"/>
<evidence type="ECO:0000256" key="1">
    <source>
        <dbReference type="SAM" id="SignalP"/>
    </source>
</evidence>
<dbReference type="STRING" id="1798468.A2110_02885"/>
<name>A0A1F6BKX9_9BACT</name>
<gene>
    <name evidence="2" type="ORF">A2110_02885</name>
</gene>
<feature type="chain" id="PRO_5009523123" description="DUF5667 domain-containing protein" evidence="1">
    <location>
        <begin position="26"/>
        <end position="257"/>
    </location>
</feature>
<comment type="caution">
    <text evidence="2">The sequence shown here is derived from an EMBL/GenBank/DDBJ whole genome shotgun (WGS) entry which is preliminary data.</text>
</comment>
<accession>A0A1F6BKX9</accession>
<evidence type="ECO:0008006" key="4">
    <source>
        <dbReference type="Google" id="ProtNLM"/>
    </source>
</evidence>
<evidence type="ECO:0000313" key="3">
    <source>
        <dbReference type="Proteomes" id="UP000176273"/>
    </source>
</evidence>
<organism evidence="2 3">
    <name type="scientific">Candidatus Jorgensenbacteria bacterium GWA1_54_12</name>
    <dbReference type="NCBI Taxonomy" id="1798468"/>
    <lineage>
        <taxon>Bacteria</taxon>
        <taxon>Candidatus Joergenseniibacteriota</taxon>
    </lineage>
</organism>
<reference evidence="2 3" key="1">
    <citation type="journal article" date="2016" name="Nat. Commun.">
        <title>Thousands of microbial genomes shed light on interconnected biogeochemical processes in an aquifer system.</title>
        <authorList>
            <person name="Anantharaman K."/>
            <person name="Brown C.T."/>
            <person name="Hug L.A."/>
            <person name="Sharon I."/>
            <person name="Castelle C.J."/>
            <person name="Probst A.J."/>
            <person name="Thomas B.C."/>
            <person name="Singh A."/>
            <person name="Wilkins M.J."/>
            <person name="Karaoz U."/>
            <person name="Brodie E.L."/>
            <person name="Williams K.H."/>
            <person name="Hubbard S.S."/>
            <person name="Banfield J.F."/>
        </authorList>
    </citation>
    <scope>NUCLEOTIDE SEQUENCE [LARGE SCALE GENOMIC DNA]</scope>
</reference>
<sequence>MNKSRVVAIVLLVFVAGSVSFTAHAQTPLESLRDRAVNLGRQIMGNDTPVSSVSREKATSTSGEEIGVLRERLRNRVANPGELQATREERRVEFEGAVTEREAQLKERVARIAEQKRQIAEHVFSQLAEIKKRMLGQFLEVIDRLDAVLVSVLSRTDKAAEAGILDETAQTEVYGAIRSAEAAIVAARDAAHAEFDVVREVGDVADEETLRSAMTTLRNEVRGDLEAVRTKLREAHEAVRNAATMLAQRPRVDEVEE</sequence>
<dbReference type="Proteomes" id="UP000176273">
    <property type="component" value="Unassembled WGS sequence"/>
</dbReference>
<dbReference type="EMBL" id="MFKH01000010">
    <property type="protein sequence ID" value="OGG37503.1"/>
    <property type="molecule type" value="Genomic_DNA"/>
</dbReference>
<proteinExistence type="predicted"/>
<feature type="signal peptide" evidence="1">
    <location>
        <begin position="1"/>
        <end position="25"/>
    </location>
</feature>
<keyword evidence="1" id="KW-0732">Signal</keyword>